<protein>
    <submittedName>
        <fullName evidence="2">Uncharacterized protein</fullName>
    </submittedName>
</protein>
<feature type="region of interest" description="Disordered" evidence="1">
    <location>
        <begin position="164"/>
        <end position="194"/>
    </location>
</feature>
<name>K0SC17_THAOC</name>
<feature type="region of interest" description="Disordered" evidence="1">
    <location>
        <begin position="1"/>
        <end position="39"/>
    </location>
</feature>
<dbReference type="AlphaFoldDB" id="K0SC17"/>
<evidence type="ECO:0000313" key="2">
    <source>
        <dbReference type="EMBL" id="EJK58486.1"/>
    </source>
</evidence>
<reference evidence="2 3" key="1">
    <citation type="journal article" date="2012" name="Genome Biol.">
        <title>Genome and low-iron response of an oceanic diatom adapted to chronic iron limitation.</title>
        <authorList>
            <person name="Lommer M."/>
            <person name="Specht M."/>
            <person name="Roy A.S."/>
            <person name="Kraemer L."/>
            <person name="Andreson R."/>
            <person name="Gutowska M.A."/>
            <person name="Wolf J."/>
            <person name="Bergner S.V."/>
            <person name="Schilhabel M.B."/>
            <person name="Klostermeier U.C."/>
            <person name="Beiko R.G."/>
            <person name="Rosenstiel P."/>
            <person name="Hippler M."/>
            <person name="Laroche J."/>
        </authorList>
    </citation>
    <scope>NUCLEOTIDE SEQUENCE [LARGE SCALE GENOMIC DNA]</scope>
    <source>
        <strain evidence="2 3">CCMP1005</strain>
    </source>
</reference>
<dbReference type="EMBL" id="AGNL01025084">
    <property type="protein sequence ID" value="EJK58486.1"/>
    <property type="molecule type" value="Genomic_DNA"/>
</dbReference>
<feature type="region of interest" description="Disordered" evidence="1">
    <location>
        <begin position="82"/>
        <end position="131"/>
    </location>
</feature>
<evidence type="ECO:0000256" key="1">
    <source>
        <dbReference type="SAM" id="MobiDB-lite"/>
    </source>
</evidence>
<keyword evidence="3" id="KW-1185">Reference proteome</keyword>
<comment type="caution">
    <text evidence="2">The sequence shown here is derived from an EMBL/GenBank/DDBJ whole genome shotgun (WGS) entry which is preliminary data.</text>
</comment>
<dbReference type="Proteomes" id="UP000266841">
    <property type="component" value="Unassembled WGS sequence"/>
</dbReference>
<organism evidence="2 3">
    <name type="scientific">Thalassiosira oceanica</name>
    <name type="common">Marine diatom</name>
    <dbReference type="NCBI Taxonomy" id="159749"/>
    <lineage>
        <taxon>Eukaryota</taxon>
        <taxon>Sar</taxon>
        <taxon>Stramenopiles</taxon>
        <taxon>Ochrophyta</taxon>
        <taxon>Bacillariophyta</taxon>
        <taxon>Coscinodiscophyceae</taxon>
        <taxon>Thalassiosirophycidae</taxon>
        <taxon>Thalassiosirales</taxon>
        <taxon>Thalassiosiraceae</taxon>
        <taxon>Thalassiosira</taxon>
    </lineage>
</organism>
<proteinExistence type="predicted"/>
<gene>
    <name evidence="2" type="ORF">THAOC_21381</name>
</gene>
<evidence type="ECO:0000313" key="3">
    <source>
        <dbReference type="Proteomes" id="UP000266841"/>
    </source>
</evidence>
<sequence length="194" mass="21090">MNASAPQGGADKMNDAQPLTGGVRSVPSGDVLRDQPLSEYDSQVFGRVDHVKSLSLKNRNKITTLAIRKKDVYWVIHRQVGRARRGPPGDADMERFERSSGAAQKPRSRSSRDACATKPADVARAPAAEERPITAATPPLLLEMAKTKLGYPSERLFKLELNASTDGAGVGPGDEHRQQRHRDGRSLGTIAKKL</sequence>
<accession>K0SC17</accession>